<accession>A0A4Y2QLW0</accession>
<protein>
    <submittedName>
        <fullName evidence="2">Uncharacterized protein</fullName>
    </submittedName>
</protein>
<dbReference type="EMBL" id="BGPR01014222">
    <property type="protein sequence ID" value="GBN64255.1"/>
    <property type="molecule type" value="Genomic_DNA"/>
</dbReference>
<comment type="caution">
    <text evidence="2">The sequence shown here is derived from an EMBL/GenBank/DDBJ whole genome shotgun (WGS) entry which is preliminary data.</text>
</comment>
<dbReference type="Proteomes" id="UP000499080">
    <property type="component" value="Unassembled WGS sequence"/>
</dbReference>
<keyword evidence="3" id="KW-1185">Reference proteome</keyword>
<feature type="region of interest" description="Disordered" evidence="1">
    <location>
        <begin position="1"/>
        <end position="70"/>
    </location>
</feature>
<dbReference type="AlphaFoldDB" id="A0A4Y2QLW0"/>
<name>A0A4Y2QLW0_ARAVE</name>
<gene>
    <name evidence="2" type="ORF">AVEN_68634_1</name>
</gene>
<organism evidence="2 3">
    <name type="scientific">Araneus ventricosus</name>
    <name type="common">Orbweaver spider</name>
    <name type="synonym">Epeira ventricosa</name>
    <dbReference type="NCBI Taxonomy" id="182803"/>
    <lineage>
        <taxon>Eukaryota</taxon>
        <taxon>Metazoa</taxon>
        <taxon>Ecdysozoa</taxon>
        <taxon>Arthropoda</taxon>
        <taxon>Chelicerata</taxon>
        <taxon>Arachnida</taxon>
        <taxon>Araneae</taxon>
        <taxon>Araneomorphae</taxon>
        <taxon>Entelegynae</taxon>
        <taxon>Araneoidea</taxon>
        <taxon>Araneidae</taxon>
        <taxon>Araneus</taxon>
    </lineage>
</organism>
<reference evidence="2 3" key="1">
    <citation type="journal article" date="2019" name="Sci. Rep.">
        <title>Orb-weaving spider Araneus ventricosus genome elucidates the spidroin gene catalogue.</title>
        <authorList>
            <person name="Kono N."/>
            <person name="Nakamura H."/>
            <person name="Ohtoshi R."/>
            <person name="Moran D.A.P."/>
            <person name="Shinohara A."/>
            <person name="Yoshida Y."/>
            <person name="Fujiwara M."/>
            <person name="Mori M."/>
            <person name="Tomita M."/>
            <person name="Arakawa K."/>
        </authorList>
    </citation>
    <scope>NUCLEOTIDE SEQUENCE [LARGE SCALE GENOMIC DNA]</scope>
</reference>
<evidence type="ECO:0000313" key="3">
    <source>
        <dbReference type="Proteomes" id="UP000499080"/>
    </source>
</evidence>
<sequence length="118" mass="12875">MIERATGPIHGGSSLESGFEPGTLLLQSRDLTTRPPRPQKGKGQQLGPILPQSEKKGGKEKKSDERECHREEKCGTFPLGLSFPTFPPLSTISLGQSSGLHVQRSVDTAHLDFNRLDI</sequence>
<evidence type="ECO:0000313" key="2">
    <source>
        <dbReference type="EMBL" id="GBN64255.1"/>
    </source>
</evidence>
<proteinExistence type="predicted"/>
<evidence type="ECO:0000256" key="1">
    <source>
        <dbReference type="SAM" id="MobiDB-lite"/>
    </source>
</evidence>
<feature type="compositionally biased region" description="Basic and acidic residues" evidence="1">
    <location>
        <begin position="53"/>
        <end position="70"/>
    </location>
</feature>